<keyword evidence="3" id="KW-1185">Reference proteome</keyword>
<organism evidence="2 3">
    <name type="scientific">Streptomyces achromogenes</name>
    <dbReference type="NCBI Taxonomy" id="67255"/>
    <lineage>
        <taxon>Bacteria</taxon>
        <taxon>Bacillati</taxon>
        <taxon>Actinomycetota</taxon>
        <taxon>Actinomycetes</taxon>
        <taxon>Kitasatosporales</taxon>
        <taxon>Streptomycetaceae</taxon>
        <taxon>Streptomyces</taxon>
    </lineage>
</organism>
<dbReference type="RefSeq" id="WP_307039034.1">
    <property type="nucleotide sequence ID" value="NZ_JAUSYA010000001.1"/>
</dbReference>
<dbReference type="Proteomes" id="UP001243364">
    <property type="component" value="Unassembled WGS sequence"/>
</dbReference>
<feature type="transmembrane region" description="Helical" evidence="1">
    <location>
        <begin position="281"/>
        <end position="301"/>
    </location>
</feature>
<comment type="caution">
    <text evidence="2">The sequence shown here is derived from an EMBL/GenBank/DDBJ whole genome shotgun (WGS) entry which is preliminary data.</text>
</comment>
<proteinExistence type="predicted"/>
<keyword evidence="1" id="KW-0472">Membrane</keyword>
<keyword evidence="1" id="KW-0812">Transmembrane</keyword>
<feature type="transmembrane region" description="Helical" evidence="1">
    <location>
        <begin position="215"/>
        <end position="237"/>
    </location>
</feature>
<name>A0ABU0PS18_STRAH</name>
<keyword evidence="1" id="KW-1133">Transmembrane helix</keyword>
<gene>
    <name evidence="2" type="ORF">QFZ56_000127</name>
</gene>
<reference evidence="2 3" key="1">
    <citation type="submission" date="2023-07" db="EMBL/GenBank/DDBJ databases">
        <title>Comparative genomics of wheat-associated soil bacteria to identify genetic determinants of phenazine resistance.</title>
        <authorList>
            <person name="Mouncey N."/>
        </authorList>
    </citation>
    <scope>NUCLEOTIDE SEQUENCE [LARGE SCALE GENOMIC DNA]</scope>
    <source>
        <strain evidence="2 3">W4I19-2</strain>
    </source>
</reference>
<dbReference type="InterPro" id="IPR044878">
    <property type="entry name" value="UbiA_sf"/>
</dbReference>
<accession>A0ABU0PS18</accession>
<feature type="transmembrane region" description="Helical" evidence="1">
    <location>
        <begin position="115"/>
        <end position="132"/>
    </location>
</feature>
<dbReference type="Gene3D" id="1.10.357.140">
    <property type="entry name" value="UbiA prenyltransferase"/>
    <property type="match status" value="1"/>
</dbReference>
<evidence type="ECO:0000256" key="1">
    <source>
        <dbReference type="SAM" id="Phobius"/>
    </source>
</evidence>
<feature type="transmembrane region" description="Helical" evidence="1">
    <location>
        <begin position="249"/>
        <end position="269"/>
    </location>
</feature>
<protein>
    <recommendedName>
        <fullName evidence="4">Prenyltransferase</fullName>
    </recommendedName>
</protein>
<feature type="transmembrane region" description="Helical" evidence="1">
    <location>
        <begin position="144"/>
        <end position="164"/>
    </location>
</feature>
<evidence type="ECO:0000313" key="2">
    <source>
        <dbReference type="EMBL" id="MDQ0681164.1"/>
    </source>
</evidence>
<feature type="transmembrane region" description="Helical" evidence="1">
    <location>
        <begin position="17"/>
        <end position="37"/>
    </location>
</feature>
<evidence type="ECO:0000313" key="3">
    <source>
        <dbReference type="Proteomes" id="UP001243364"/>
    </source>
</evidence>
<dbReference type="EMBL" id="JAUSYA010000001">
    <property type="protein sequence ID" value="MDQ0681164.1"/>
    <property type="molecule type" value="Genomic_DNA"/>
</dbReference>
<sequence>MILRWGRYIAVAYPLRIQLPIMASWAVGLTALFAAASDTINHWRPDGELAVTAVTLVIDMLLLRALDDLRDHAYDLTHNPSRPLPSRVVSQRDLGALVAVGALALLLLNADRGPVLIALLLQLCYGIGVMTVDWLTDWPPADRLWLGLALNLPIQTLLSLYVYAGFLRAEHQQPDLAGLMILVAATLCGLCLELGRKTTRHPRPGERTYVTVLGPSVTSAAAMAAATTAAAIVLVILRPWHDASPVHAWGWLVVLPPALPAVAALRFSAGTPRWPGPLLRSYLPAVYISFLAIGWLTKGALS</sequence>
<feature type="transmembrane region" description="Helical" evidence="1">
    <location>
        <begin position="176"/>
        <end position="195"/>
    </location>
</feature>
<evidence type="ECO:0008006" key="4">
    <source>
        <dbReference type="Google" id="ProtNLM"/>
    </source>
</evidence>